<dbReference type="OrthoDB" id="2476736at2"/>
<dbReference type="RefSeq" id="WP_088133101.1">
    <property type="nucleotide sequence ID" value="NZ_CP018835.1"/>
</dbReference>
<proteinExistence type="predicted"/>
<dbReference type="KEGG" id="vga:BSQ33_01670"/>
<reference evidence="1 2" key="1">
    <citation type="submission" date="2016-12" db="EMBL/GenBank/DDBJ databases">
        <authorList>
            <person name="Song W.-J."/>
            <person name="Kurnit D.M."/>
        </authorList>
    </citation>
    <scope>NUCLEOTIDE SEQUENCE [LARGE SCALE GENOMIC DNA]</scope>
    <source>
        <strain evidence="1 2">ATCC 43942</strain>
    </source>
</reference>
<dbReference type="AlphaFoldDB" id="A0A1Z2SBS0"/>
<dbReference type="EMBL" id="CP018835">
    <property type="protein sequence ID" value="ASA54567.1"/>
    <property type="molecule type" value="Genomic_DNA"/>
</dbReference>
<accession>A0A1Z2SBS0</accession>
<evidence type="ECO:0000313" key="1">
    <source>
        <dbReference type="EMBL" id="ASA54567.1"/>
    </source>
</evidence>
<evidence type="ECO:0000313" key="2">
    <source>
        <dbReference type="Proteomes" id="UP000196708"/>
    </source>
</evidence>
<organism evidence="1 2">
    <name type="scientific">Vibrio gazogenes</name>
    <dbReference type="NCBI Taxonomy" id="687"/>
    <lineage>
        <taxon>Bacteria</taxon>
        <taxon>Pseudomonadati</taxon>
        <taxon>Pseudomonadota</taxon>
        <taxon>Gammaproteobacteria</taxon>
        <taxon>Vibrionales</taxon>
        <taxon>Vibrionaceae</taxon>
        <taxon>Vibrio</taxon>
    </lineage>
</organism>
<gene>
    <name evidence="1" type="ORF">BSQ33_01670</name>
</gene>
<dbReference type="Proteomes" id="UP000196708">
    <property type="component" value="Chromosome 1"/>
</dbReference>
<sequence>MEKFYWFCECSNCHQGRLIITEDITNNRLYLHCEECEYGWLNPLDIDDIEKGFLTLLEEFETRNPSIEDIGQYNWLDYAKNSFVE</sequence>
<protein>
    <submittedName>
        <fullName evidence="1">Uncharacterized protein</fullName>
    </submittedName>
</protein>
<name>A0A1Z2SBS0_VIBGA</name>